<evidence type="ECO:0000259" key="1">
    <source>
        <dbReference type="PROSITE" id="PS50943"/>
    </source>
</evidence>
<evidence type="ECO:0000313" key="2">
    <source>
        <dbReference type="EMBL" id="MCD7037757.1"/>
    </source>
</evidence>
<dbReference type="RefSeq" id="WP_158275426.1">
    <property type="nucleotide sequence ID" value="NZ_JAJOZG010000021.1"/>
</dbReference>
<accession>A0ABS8QTN4</accession>
<reference evidence="2 3" key="2">
    <citation type="journal article" date="2023" name="Plant Pathol.">
        <title>Dismantling and reorganizing Pseudomonas marginalis sensu#lato.</title>
        <authorList>
            <person name="Sawada H."/>
            <person name="Fujikawa T."/>
            <person name="Satou M."/>
        </authorList>
    </citation>
    <scope>NUCLEOTIDE SEQUENCE [LARGE SCALE GENOMIC DNA]</scope>
    <source>
        <strain evidence="2 3">MAFF 311096</strain>
    </source>
</reference>
<dbReference type="EMBL" id="JAJOZI010000024">
    <property type="protein sequence ID" value="MCD7037757.1"/>
    <property type="molecule type" value="Genomic_DNA"/>
</dbReference>
<dbReference type="InterPro" id="IPR010982">
    <property type="entry name" value="Lambda_DNA-bd_dom_sf"/>
</dbReference>
<dbReference type="PROSITE" id="PS50943">
    <property type="entry name" value="HTH_CROC1"/>
    <property type="match status" value="1"/>
</dbReference>
<dbReference type="SMART" id="SM00530">
    <property type="entry name" value="HTH_XRE"/>
    <property type="match status" value="1"/>
</dbReference>
<evidence type="ECO:0000313" key="3">
    <source>
        <dbReference type="Proteomes" id="UP001154922"/>
    </source>
</evidence>
<comment type="caution">
    <text evidence="2">The sequence shown here is derived from an EMBL/GenBank/DDBJ whole genome shotgun (WGS) entry which is preliminary data.</text>
</comment>
<proteinExistence type="predicted"/>
<dbReference type="Proteomes" id="UP001154922">
    <property type="component" value="Unassembled WGS sequence"/>
</dbReference>
<dbReference type="CDD" id="cd00093">
    <property type="entry name" value="HTH_XRE"/>
    <property type="match status" value="1"/>
</dbReference>
<reference evidence="2 3" key="1">
    <citation type="journal article" date="2022" name="Int. J. Syst. Evol. Microbiol.">
        <title>Pseudomonas petroselini sp. nov., a pathogen causing bacterial rot of parsley in Japan.</title>
        <authorList>
            <person name="Sawada H."/>
            <person name="Fujikawa T."/>
            <person name="Osada S."/>
            <person name="Satou M."/>
        </authorList>
    </citation>
    <scope>NUCLEOTIDE SEQUENCE [LARGE SCALE GENOMIC DNA]</scope>
    <source>
        <strain evidence="2 3">MAFF 311096</strain>
    </source>
</reference>
<dbReference type="Pfam" id="PF01381">
    <property type="entry name" value="HTH_3"/>
    <property type="match status" value="1"/>
</dbReference>
<keyword evidence="3" id="KW-1185">Reference proteome</keyword>
<gene>
    <name evidence="2" type="ORF">LRQ20_05350</name>
</gene>
<organism evidence="2 3">
    <name type="scientific">Pseudomonas petroselini</name>
    <dbReference type="NCBI Taxonomy" id="2899822"/>
    <lineage>
        <taxon>Bacteria</taxon>
        <taxon>Pseudomonadati</taxon>
        <taxon>Pseudomonadota</taxon>
        <taxon>Gammaproteobacteria</taxon>
        <taxon>Pseudomonadales</taxon>
        <taxon>Pseudomonadaceae</taxon>
        <taxon>Pseudomonas</taxon>
    </lineage>
</organism>
<dbReference type="SUPFAM" id="SSF47413">
    <property type="entry name" value="lambda repressor-like DNA-binding domains"/>
    <property type="match status" value="1"/>
</dbReference>
<protein>
    <submittedName>
        <fullName evidence="2">Helix-turn-helix transcriptional regulator</fullName>
    </submittedName>
</protein>
<dbReference type="InterPro" id="IPR001387">
    <property type="entry name" value="Cro/C1-type_HTH"/>
</dbReference>
<sequence length="193" mass="21046">MEFLDISNNFVEALRRAMRVGGTDSDGNLEGMTQLQMSEESGVGRSTIAKYLSASKENPANPTLDVLYRLAGTLGLPVAFLLMSADDWVRICHAIDYLNRVENDGRFLRFSKQLTSPESRSSNVDIAEAGLLMAQMLGLIPKEDVDAESSNLNKRRTSIAATCSAPPMANMNARYRPSILTICSIIGASSPRL</sequence>
<feature type="domain" description="HTH cro/C1-type" evidence="1">
    <location>
        <begin position="31"/>
        <end position="81"/>
    </location>
</feature>
<dbReference type="Gene3D" id="1.10.260.40">
    <property type="entry name" value="lambda repressor-like DNA-binding domains"/>
    <property type="match status" value="1"/>
</dbReference>
<name>A0ABS8QTN4_9PSED</name>